<dbReference type="SUPFAM" id="SSF55874">
    <property type="entry name" value="ATPase domain of HSP90 chaperone/DNA topoisomerase II/histidine kinase"/>
    <property type="match status" value="1"/>
</dbReference>
<evidence type="ECO:0000256" key="1">
    <source>
        <dbReference type="ARBA" id="ARBA00000085"/>
    </source>
</evidence>
<dbReference type="InterPro" id="IPR029016">
    <property type="entry name" value="GAF-like_dom_sf"/>
</dbReference>
<feature type="transmembrane region" description="Helical" evidence="13">
    <location>
        <begin position="422"/>
        <end position="438"/>
    </location>
</feature>
<dbReference type="SMART" id="SM00387">
    <property type="entry name" value="HATPase_c"/>
    <property type="match status" value="1"/>
</dbReference>
<organism evidence="15 16">
    <name type="scientific">Staphylococcus hyicus</name>
    <dbReference type="NCBI Taxonomy" id="1284"/>
    <lineage>
        <taxon>Bacteria</taxon>
        <taxon>Bacillati</taxon>
        <taxon>Bacillota</taxon>
        <taxon>Bacilli</taxon>
        <taxon>Bacillales</taxon>
        <taxon>Staphylococcaceae</taxon>
        <taxon>Staphylococcus</taxon>
    </lineage>
</organism>
<comment type="subcellular location">
    <subcellularLocation>
        <location evidence="2">Membrane</location>
        <topology evidence="2">Multi-pass membrane protein</topology>
    </subcellularLocation>
</comment>
<dbReference type="InterPro" id="IPR036890">
    <property type="entry name" value="HATPase_C_sf"/>
</dbReference>
<evidence type="ECO:0000256" key="3">
    <source>
        <dbReference type="ARBA" id="ARBA00012438"/>
    </source>
</evidence>
<keyword evidence="7" id="KW-0547">Nucleotide-binding</keyword>
<dbReference type="InterPro" id="IPR025201">
    <property type="entry name" value="KdpD_TM"/>
</dbReference>
<keyword evidence="5" id="KW-0808">Transferase</keyword>
<dbReference type="PANTHER" id="PTHR45569:SF1">
    <property type="entry name" value="SENSOR PROTEIN KDPD"/>
    <property type="match status" value="1"/>
</dbReference>
<dbReference type="Gene3D" id="3.30.565.10">
    <property type="entry name" value="Histidine kinase-like ATPase, C-terminal domain"/>
    <property type="match status" value="1"/>
</dbReference>
<evidence type="ECO:0000256" key="11">
    <source>
        <dbReference type="ARBA" id="ARBA00023012"/>
    </source>
</evidence>
<dbReference type="InterPro" id="IPR038318">
    <property type="entry name" value="KdpD_sf"/>
</dbReference>
<dbReference type="Gene3D" id="1.20.120.620">
    <property type="entry name" value="Backbone structure of the membrane domain of e. Coli histidine kinase receptor kdpd"/>
    <property type="match status" value="1"/>
</dbReference>
<dbReference type="PANTHER" id="PTHR45569">
    <property type="entry name" value="SENSOR PROTEIN KDPD"/>
    <property type="match status" value="1"/>
</dbReference>
<evidence type="ECO:0000256" key="7">
    <source>
        <dbReference type="ARBA" id="ARBA00022741"/>
    </source>
</evidence>
<comment type="caution">
    <text evidence="15">The sequence shown here is derived from an EMBL/GenBank/DDBJ whole genome shotgun (WGS) entry which is preliminary data.</text>
</comment>
<evidence type="ECO:0000256" key="12">
    <source>
        <dbReference type="ARBA" id="ARBA00023136"/>
    </source>
</evidence>
<feature type="domain" description="Histidine kinase" evidence="14">
    <location>
        <begin position="628"/>
        <end position="841"/>
    </location>
</feature>
<evidence type="ECO:0000256" key="2">
    <source>
        <dbReference type="ARBA" id="ARBA00004141"/>
    </source>
</evidence>
<dbReference type="InterPro" id="IPR003852">
    <property type="entry name" value="Sig_transdc_His_kinase_KdpD_N"/>
</dbReference>
<reference evidence="15 16" key="1">
    <citation type="journal article" date="2016" name="Front. Microbiol.">
        <title>Comprehensive Phylogenetic Analysis of Bovine Non-aureus Staphylococci Species Based on Whole-Genome Sequencing.</title>
        <authorList>
            <person name="Naushad S."/>
            <person name="Barkema H.W."/>
            <person name="Luby C."/>
            <person name="Condas L.A."/>
            <person name="Nobrega D.B."/>
            <person name="Carson D.A."/>
            <person name="De Buck J."/>
        </authorList>
    </citation>
    <scope>NUCLEOTIDE SEQUENCE [LARGE SCALE GENOMIC DNA]</scope>
    <source>
        <strain evidence="15 16">SNUC 5959</strain>
    </source>
</reference>
<evidence type="ECO:0000256" key="4">
    <source>
        <dbReference type="ARBA" id="ARBA00022553"/>
    </source>
</evidence>
<dbReference type="SUPFAM" id="SSF47384">
    <property type="entry name" value="Homodimeric domain of signal transducing histidine kinase"/>
    <property type="match status" value="1"/>
</dbReference>
<evidence type="ECO:0000256" key="6">
    <source>
        <dbReference type="ARBA" id="ARBA00022692"/>
    </source>
</evidence>
<keyword evidence="8 15" id="KW-0418">Kinase</keyword>
<keyword evidence="9" id="KW-0067">ATP-binding</keyword>
<dbReference type="Proteomes" id="UP000285625">
    <property type="component" value="Unassembled WGS sequence"/>
</dbReference>
<protein>
    <recommendedName>
        <fullName evidence="3">histidine kinase</fullName>
        <ecNumber evidence="3">2.7.13.3</ecNumber>
    </recommendedName>
</protein>
<dbReference type="Pfam" id="PF02518">
    <property type="entry name" value="HATPase_c"/>
    <property type="match status" value="1"/>
</dbReference>
<evidence type="ECO:0000256" key="13">
    <source>
        <dbReference type="SAM" id="Phobius"/>
    </source>
</evidence>
<dbReference type="Gene3D" id="3.30.450.40">
    <property type="match status" value="1"/>
</dbReference>
<evidence type="ECO:0000256" key="9">
    <source>
        <dbReference type="ARBA" id="ARBA00022840"/>
    </source>
</evidence>
<dbReference type="InterPro" id="IPR003594">
    <property type="entry name" value="HATPase_dom"/>
</dbReference>
<dbReference type="EMBL" id="QXVO01000012">
    <property type="protein sequence ID" value="RIO46175.1"/>
    <property type="molecule type" value="Genomic_DNA"/>
</dbReference>
<accession>A0A418JJM6</accession>
<dbReference type="Pfam" id="PF13493">
    <property type="entry name" value="DUF4118"/>
    <property type="match status" value="1"/>
</dbReference>
<dbReference type="InterPro" id="IPR005467">
    <property type="entry name" value="His_kinase_dom"/>
</dbReference>
<dbReference type="FunFam" id="3.40.50.300:FF:000483">
    <property type="entry name" value="Sensor histidine kinase KdpD"/>
    <property type="match status" value="1"/>
</dbReference>
<dbReference type="PROSITE" id="PS50109">
    <property type="entry name" value="HIS_KIN"/>
    <property type="match status" value="1"/>
</dbReference>
<proteinExistence type="predicted"/>
<dbReference type="InterPro" id="IPR003661">
    <property type="entry name" value="HisK_dim/P_dom"/>
</dbReference>
<dbReference type="EC" id="2.7.13.3" evidence="3"/>
<keyword evidence="11" id="KW-0902">Two-component regulatory system</keyword>
<dbReference type="InterPro" id="IPR036097">
    <property type="entry name" value="HisK_dim/P_sf"/>
</dbReference>
<evidence type="ECO:0000256" key="5">
    <source>
        <dbReference type="ARBA" id="ARBA00022679"/>
    </source>
</evidence>
<keyword evidence="10 13" id="KW-1133">Transmembrane helix</keyword>
<dbReference type="AlphaFoldDB" id="A0A418JJM6"/>
<evidence type="ECO:0000256" key="8">
    <source>
        <dbReference type="ARBA" id="ARBA00022777"/>
    </source>
</evidence>
<dbReference type="GO" id="GO:0005886">
    <property type="term" value="C:plasma membrane"/>
    <property type="evidence" value="ECO:0007669"/>
    <property type="project" value="TreeGrafter"/>
</dbReference>
<dbReference type="InterPro" id="IPR052023">
    <property type="entry name" value="Histidine_kinase_KdpD"/>
</dbReference>
<gene>
    <name evidence="15" type="ORF">BUZ57_05335</name>
</gene>
<evidence type="ECO:0000313" key="16">
    <source>
        <dbReference type="Proteomes" id="UP000285625"/>
    </source>
</evidence>
<dbReference type="CDD" id="cd00075">
    <property type="entry name" value="HATPase"/>
    <property type="match status" value="1"/>
</dbReference>
<feature type="transmembrane region" description="Helical" evidence="13">
    <location>
        <begin position="450"/>
        <end position="471"/>
    </location>
</feature>
<dbReference type="Gene3D" id="3.40.50.300">
    <property type="entry name" value="P-loop containing nucleotide triphosphate hydrolases"/>
    <property type="match status" value="1"/>
</dbReference>
<dbReference type="Gene3D" id="1.10.287.130">
    <property type="match status" value="1"/>
</dbReference>
<dbReference type="GO" id="GO:0000155">
    <property type="term" value="F:phosphorelay sensor kinase activity"/>
    <property type="evidence" value="ECO:0007669"/>
    <property type="project" value="InterPro"/>
</dbReference>
<evidence type="ECO:0000256" key="10">
    <source>
        <dbReference type="ARBA" id="ARBA00022989"/>
    </source>
</evidence>
<evidence type="ECO:0000313" key="15">
    <source>
        <dbReference type="EMBL" id="RIO46175.1"/>
    </source>
</evidence>
<dbReference type="InterPro" id="IPR027417">
    <property type="entry name" value="P-loop_NTPase"/>
</dbReference>
<dbReference type="Pfam" id="PF02702">
    <property type="entry name" value="KdpD"/>
    <property type="match status" value="1"/>
</dbReference>
<evidence type="ECO:0000259" key="14">
    <source>
        <dbReference type="PROSITE" id="PS50109"/>
    </source>
</evidence>
<sequence length="844" mass="97011">MKNRRGRMMKGKLKIYIGYAAGVGKTYRMLKDAHDLIEKGVDVRIGYIEPHQRPATTALTESIPVIPLKTLHYNHHTFHEPDIDAIIEAQPDVILIDELAHHNASGSRHEKRYQDVEELLRSGINVHTTLNIQHIESLYHTIHHYTKVDINERVPDKIVKQADSFEFVDIEPIDLQTRMKEGNIYQERQAQRALEGFFQLDHLIQLRELALRELANLVDAKMTEVGLENEEQVIAVGISPFAQNMKVIRHAARLAQAFKCSLTGIYIESSTLEPEAIHQLNLNRQLLESLGGHFISLYGEESEQLGEWCSANRVNKVVLGRPHKSRIFQRKDIISELNARYPHIDVYIIPSAVQKQASKPLFQPWLQFQMVDLLKLVVIMTVCTLISLTMFQHQLNESNTITVYMLGVIMSALWIRSRLNVIFSSMAAVLLFNYFFTTPRFTFEAYRADYPATFTIMFVCGIIMSALVRNVKQQTKVAKEKIYRTEVLLETNKLLIQSVDEQAVIKTMKQQFSKLTHEDVRIIHSDQTEVFPKLAAHLKWVKYHQQEAGYSTDTFPGLPYYLLPVNAQACTYIIVIPASDQLTFEKEIILSMAIDMTNTLEKIRLYKENKQQEKEKEREQARSTFLKSISHDIRTPLTAMIGNLDVLDKEMSEGQRPILKSIKEDATWLNNMVNNILTITKIDHDDEISNQQTIVLSEVIYTAYQLTVKRAGTRTFRIEEPDEILLVHIDEKMMTQVLINLVENAIKYTPEQSVITLSVRHKGSSAVIEVQDNGYGVDEAMQERIFDQYYTSDNTSDRSRKGLGLGLYLCQMILKRHHTSLYIKKNEPTGAIFGFKLPIEKVIN</sequence>
<dbReference type="STRING" id="1284.SHYC_00345"/>
<keyword evidence="4" id="KW-0597">Phosphoprotein</keyword>
<name>A0A418JJM6_STAHY</name>
<keyword evidence="12 13" id="KW-0472">Membrane</keyword>
<dbReference type="SMART" id="SM00388">
    <property type="entry name" value="HisKA"/>
    <property type="match status" value="1"/>
</dbReference>
<dbReference type="GO" id="GO:0005737">
    <property type="term" value="C:cytoplasm"/>
    <property type="evidence" value="ECO:0007669"/>
    <property type="project" value="UniProtKB-ARBA"/>
</dbReference>
<dbReference type="InterPro" id="IPR004358">
    <property type="entry name" value="Sig_transdc_His_kin-like_C"/>
</dbReference>
<comment type="catalytic activity">
    <reaction evidence="1">
        <text>ATP + protein L-histidine = ADP + protein N-phospho-L-histidine.</text>
        <dbReference type="EC" id="2.7.13.3"/>
    </reaction>
</comment>
<keyword evidence="6 13" id="KW-0812">Transmembrane</keyword>
<dbReference type="PRINTS" id="PR00344">
    <property type="entry name" value="BCTRLSENSOR"/>
</dbReference>
<feature type="transmembrane region" description="Helical" evidence="13">
    <location>
        <begin position="373"/>
        <end position="392"/>
    </location>
</feature>
<dbReference type="CDD" id="cd00082">
    <property type="entry name" value="HisKA"/>
    <property type="match status" value="1"/>
</dbReference>
<dbReference type="GO" id="GO:0005524">
    <property type="term" value="F:ATP binding"/>
    <property type="evidence" value="ECO:0007669"/>
    <property type="project" value="UniProtKB-KW"/>
</dbReference>
<dbReference type="Pfam" id="PF00512">
    <property type="entry name" value="HisKA"/>
    <property type="match status" value="1"/>
</dbReference>